<feature type="compositionally biased region" description="Basic and acidic residues" evidence="12">
    <location>
        <begin position="1035"/>
        <end position="1057"/>
    </location>
</feature>
<dbReference type="PROSITE" id="PS50011">
    <property type="entry name" value="PROTEIN_KINASE_DOM"/>
    <property type="match status" value="1"/>
</dbReference>
<dbReference type="Pfam" id="PF00069">
    <property type="entry name" value="Pkinase"/>
    <property type="match status" value="1"/>
</dbReference>
<name>A0A0D2JJX0_9BACT</name>
<feature type="region of interest" description="Disordered" evidence="12">
    <location>
        <begin position="488"/>
        <end position="526"/>
    </location>
</feature>
<evidence type="ECO:0000256" key="7">
    <source>
        <dbReference type="ARBA" id="ARBA00047899"/>
    </source>
</evidence>
<protein>
    <recommendedName>
        <fullName evidence="1">non-specific serine/threonine protein kinase</fullName>
        <ecNumber evidence="1">2.7.11.1</ecNumber>
    </recommendedName>
</protein>
<feature type="compositionally biased region" description="Basic and acidic residues" evidence="12">
    <location>
        <begin position="1014"/>
        <end position="1027"/>
    </location>
</feature>
<feature type="domain" description="Protein kinase" evidence="14">
    <location>
        <begin position="9"/>
        <end position="274"/>
    </location>
</feature>
<dbReference type="Pfam" id="PF08308">
    <property type="entry name" value="PEGA"/>
    <property type="match status" value="2"/>
</dbReference>
<evidence type="ECO:0000313" key="15">
    <source>
        <dbReference type="EMBL" id="KIX15931.1"/>
    </source>
</evidence>
<dbReference type="EC" id="2.7.11.1" evidence="1"/>
<proteinExistence type="predicted"/>
<sequence>MEGRRLGKYRLDSLLGRGGMAEVYLAMHEMLESRVAVKVLPSDLAQDRQMVERFLREARAAASLRHPNIIRIHDVGQDNGVNYFAMDYVEGAALSTLIASKGVLAEQETVRLSRQVLSALSDAHGAGIIHRDIKPDNVLIDNRGDAVVMDFGIAKASANTRFTQVGTFMGTVHYSSPEQARGMDVDACSDLYSWGIVMYEMATGNTPFKGEDTAAVFYQHVHEPPVPPDQVNPSVSPGLSDFILKLLEKEPQKRPQSADDALRMLNHLVGHPTRPPKSIPRVEARALALLNEARSQLEKGQWAASAALAEKAVSMDSESEMAREVLRQAKQEQDRDSKIFQLTAEAQACFAEGLFSQAARVISELVGVARDKKAALAWLEEAQARSADLSELEALLQKGRAFEAAGEFQQAETVYRGYRQTKGDHPLIVQAHNRLTNLKEDQTQVFELDASEATQNEAPPQVISPVDQDIPSGQPSVPIHDQTEVFSPMEHEGPSPSRTIALDRAGNGAEGKEEPSPAAWGGPQDKPVKKRGKLLYLILLLAFIVGASAVGTYWWLARGPEPEVDVSGDQPKVSVPEPEKQPPLPDKVVEVKPKPKPEPAPRADQLLARARESLESGELDQAEKGFKSVLSLDPNNQAARQGLSETAQRRESIYLNQVMLKVKDADDLLKAGELDRAEALYKEVLARRPGFAPAENGLQKVGSKKKELARQQESQLEAQKAENRAGQAVQKGEEFLQADELDQAEASFKEALGLKPGYAPADNGLQRVLARRKVLERLKEQEKVRAEALAKTEQFVRQGNAFLAKGELEQASEAYGKAIETTPGYAPATEGLNRVLRQRQARQAIRKEKELRLQTLLSDADEFMTQGRLDEAENALERARQLKPHLPVIAEKEAILKEARARIREEQEQKARAGELVIQGEEAIKAEEPQKALAAFQEALTKDPGNQKAVQGVARAKELQQELKRLEALALERTRKRAALKKALKNGKAYLESGFPNKAKSEFVKALELESGNKEAEKGLEKAEAGIKAKSKPKSKPETETEVAVKSEPRVKPDKSSGGKAKGKVTQTSSVKAVNVSDDQRRQANLAFTQGSNYFNTGKYADAAREFETYLMVFPNDGTAKKNLAQAKRMAHEVRYGSLIVNCIPRAEVYVDGQKKGRTPLTLREVLVGRRKIEVRALGGSSQKTVNVKSRTETKVPFSLYGGAVEIKSSSIAQVYFQGQNMGQTPFVMSNLPLGDQVFTLRLAGGRELRRKVTLRADKVVQIRGD</sequence>
<feature type="coiled-coil region" evidence="11">
    <location>
        <begin position="889"/>
        <end position="916"/>
    </location>
</feature>
<dbReference type="InterPro" id="IPR019734">
    <property type="entry name" value="TPR_rpt"/>
</dbReference>
<evidence type="ECO:0000256" key="12">
    <source>
        <dbReference type="SAM" id="MobiDB-lite"/>
    </source>
</evidence>
<feature type="coiled-coil region" evidence="11">
    <location>
        <begin position="949"/>
        <end position="976"/>
    </location>
</feature>
<gene>
    <name evidence="15" type="ORF">X474_01380</name>
</gene>
<evidence type="ECO:0000259" key="14">
    <source>
        <dbReference type="PROSITE" id="PS50011"/>
    </source>
</evidence>
<feature type="repeat" description="TPR" evidence="9">
    <location>
        <begin position="792"/>
        <end position="825"/>
    </location>
</feature>
<dbReference type="STRING" id="1429043.X474_01380"/>
<dbReference type="FunFam" id="1.10.510.10:FF:000021">
    <property type="entry name" value="Serine/threonine protein kinase"/>
    <property type="match status" value="1"/>
</dbReference>
<evidence type="ECO:0000256" key="8">
    <source>
        <dbReference type="ARBA" id="ARBA00048679"/>
    </source>
</evidence>
<feature type="repeat" description="TPR" evidence="9">
    <location>
        <begin position="1084"/>
        <end position="1117"/>
    </location>
</feature>
<dbReference type="CDD" id="cd14014">
    <property type="entry name" value="STKc_PknB_like"/>
    <property type="match status" value="1"/>
</dbReference>
<feature type="repeat" description="TPR" evidence="9">
    <location>
        <begin position="725"/>
        <end position="758"/>
    </location>
</feature>
<comment type="catalytic activity">
    <reaction evidence="8">
        <text>L-seryl-[protein] + ATP = O-phospho-L-seryl-[protein] + ADP + H(+)</text>
        <dbReference type="Rhea" id="RHEA:17989"/>
        <dbReference type="Rhea" id="RHEA-COMP:9863"/>
        <dbReference type="Rhea" id="RHEA-COMP:11604"/>
        <dbReference type="ChEBI" id="CHEBI:15378"/>
        <dbReference type="ChEBI" id="CHEBI:29999"/>
        <dbReference type="ChEBI" id="CHEBI:30616"/>
        <dbReference type="ChEBI" id="CHEBI:83421"/>
        <dbReference type="ChEBI" id="CHEBI:456216"/>
        <dbReference type="EC" id="2.7.11.1"/>
    </reaction>
</comment>
<dbReference type="InterPro" id="IPR011990">
    <property type="entry name" value="TPR-like_helical_dom_sf"/>
</dbReference>
<dbReference type="Proteomes" id="UP000032233">
    <property type="component" value="Unassembled WGS sequence"/>
</dbReference>
<dbReference type="InterPro" id="IPR017441">
    <property type="entry name" value="Protein_kinase_ATP_BS"/>
</dbReference>
<keyword evidence="13" id="KW-0472">Membrane</keyword>
<evidence type="ECO:0000313" key="16">
    <source>
        <dbReference type="Proteomes" id="UP000032233"/>
    </source>
</evidence>
<feature type="repeat" description="TPR" evidence="9">
    <location>
        <begin position="603"/>
        <end position="636"/>
    </location>
</feature>
<keyword evidence="3" id="KW-0808">Transferase</keyword>
<dbReference type="InterPro" id="IPR013229">
    <property type="entry name" value="PEGA"/>
</dbReference>
<organism evidence="15 16">
    <name type="scientific">Dethiosulfatarculus sandiegensis</name>
    <dbReference type="NCBI Taxonomy" id="1429043"/>
    <lineage>
        <taxon>Bacteria</taxon>
        <taxon>Pseudomonadati</taxon>
        <taxon>Thermodesulfobacteriota</taxon>
        <taxon>Desulfarculia</taxon>
        <taxon>Desulfarculales</taxon>
        <taxon>Desulfarculaceae</taxon>
        <taxon>Dethiosulfatarculus</taxon>
    </lineage>
</organism>
<feature type="compositionally biased region" description="Basic and acidic residues" evidence="12">
    <location>
        <begin position="587"/>
        <end position="601"/>
    </location>
</feature>
<feature type="region of interest" description="Disordered" evidence="12">
    <location>
        <begin position="1014"/>
        <end position="1069"/>
    </location>
</feature>
<dbReference type="InterPro" id="IPR000719">
    <property type="entry name" value="Prot_kinase_dom"/>
</dbReference>
<dbReference type="InterPro" id="IPR008271">
    <property type="entry name" value="Ser/Thr_kinase_AS"/>
</dbReference>
<dbReference type="InParanoid" id="A0A0D2JJX0"/>
<evidence type="ECO:0000256" key="4">
    <source>
        <dbReference type="ARBA" id="ARBA00022741"/>
    </source>
</evidence>
<evidence type="ECO:0000256" key="1">
    <source>
        <dbReference type="ARBA" id="ARBA00012513"/>
    </source>
</evidence>
<feature type="region of interest" description="Disordered" evidence="12">
    <location>
        <begin position="693"/>
        <end position="723"/>
    </location>
</feature>
<keyword evidence="2 15" id="KW-0723">Serine/threonine-protein kinase</keyword>
<dbReference type="PROSITE" id="PS50005">
    <property type="entry name" value="TPR"/>
    <property type="match status" value="4"/>
</dbReference>
<evidence type="ECO:0000256" key="3">
    <source>
        <dbReference type="ARBA" id="ARBA00022679"/>
    </source>
</evidence>
<feature type="transmembrane region" description="Helical" evidence="13">
    <location>
        <begin position="534"/>
        <end position="556"/>
    </location>
</feature>
<reference evidence="15 16" key="1">
    <citation type="submission" date="2013-11" db="EMBL/GenBank/DDBJ databases">
        <title>Metagenomic analysis of a methanogenic consortium involved in long chain n-alkane degradation.</title>
        <authorList>
            <person name="Davidova I.A."/>
            <person name="Callaghan A.V."/>
            <person name="Wawrik B."/>
            <person name="Pruitt S."/>
            <person name="Marks C."/>
            <person name="Duncan K.E."/>
            <person name="Suflita J.M."/>
        </authorList>
    </citation>
    <scope>NUCLEOTIDE SEQUENCE [LARGE SCALE GENOMIC DNA]</scope>
    <source>
        <strain evidence="15 16">SPR</strain>
    </source>
</reference>
<dbReference type="Gene3D" id="1.10.510.10">
    <property type="entry name" value="Transferase(Phosphotransferase) domain 1"/>
    <property type="match status" value="1"/>
</dbReference>
<dbReference type="AlphaFoldDB" id="A0A0D2JJX0"/>
<dbReference type="InterPro" id="IPR011009">
    <property type="entry name" value="Kinase-like_dom_sf"/>
</dbReference>
<dbReference type="SMART" id="SM00220">
    <property type="entry name" value="S_TKc"/>
    <property type="match status" value="1"/>
</dbReference>
<evidence type="ECO:0000256" key="10">
    <source>
        <dbReference type="PROSITE-ProRule" id="PRU10141"/>
    </source>
</evidence>
<evidence type="ECO:0000256" key="9">
    <source>
        <dbReference type="PROSITE-ProRule" id="PRU00339"/>
    </source>
</evidence>
<keyword evidence="13" id="KW-0812">Transmembrane</keyword>
<accession>A0A0D2JJX0</accession>
<dbReference type="PROSITE" id="PS00107">
    <property type="entry name" value="PROTEIN_KINASE_ATP"/>
    <property type="match status" value="1"/>
</dbReference>
<evidence type="ECO:0000256" key="13">
    <source>
        <dbReference type="SAM" id="Phobius"/>
    </source>
</evidence>
<evidence type="ECO:0000256" key="11">
    <source>
        <dbReference type="SAM" id="Coils"/>
    </source>
</evidence>
<dbReference type="SMART" id="SM00028">
    <property type="entry name" value="TPR"/>
    <property type="match status" value="9"/>
</dbReference>
<dbReference type="FunFam" id="3.30.200.20:FF:000035">
    <property type="entry name" value="Serine/threonine protein kinase Stk1"/>
    <property type="match status" value="1"/>
</dbReference>
<comment type="catalytic activity">
    <reaction evidence="7">
        <text>L-threonyl-[protein] + ATP = O-phospho-L-threonyl-[protein] + ADP + H(+)</text>
        <dbReference type="Rhea" id="RHEA:46608"/>
        <dbReference type="Rhea" id="RHEA-COMP:11060"/>
        <dbReference type="Rhea" id="RHEA-COMP:11605"/>
        <dbReference type="ChEBI" id="CHEBI:15378"/>
        <dbReference type="ChEBI" id="CHEBI:30013"/>
        <dbReference type="ChEBI" id="CHEBI:30616"/>
        <dbReference type="ChEBI" id="CHEBI:61977"/>
        <dbReference type="ChEBI" id="CHEBI:456216"/>
        <dbReference type="EC" id="2.7.11.1"/>
    </reaction>
</comment>
<dbReference type="SUPFAM" id="SSF56112">
    <property type="entry name" value="Protein kinase-like (PK-like)"/>
    <property type="match status" value="1"/>
</dbReference>
<dbReference type="GO" id="GO:0004674">
    <property type="term" value="F:protein serine/threonine kinase activity"/>
    <property type="evidence" value="ECO:0007669"/>
    <property type="project" value="UniProtKB-KW"/>
</dbReference>
<feature type="region of interest" description="Disordered" evidence="12">
    <location>
        <begin position="563"/>
        <end position="604"/>
    </location>
</feature>
<dbReference type="Gene3D" id="1.25.40.10">
    <property type="entry name" value="Tetratricopeptide repeat domain"/>
    <property type="match status" value="4"/>
</dbReference>
<evidence type="ECO:0000256" key="5">
    <source>
        <dbReference type="ARBA" id="ARBA00022777"/>
    </source>
</evidence>
<keyword evidence="9" id="KW-0802">TPR repeat</keyword>
<keyword evidence="16" id="KW-1185">Reference proteome</keyword>
<evidence type="ECO:0000256" key="6">
    <source>
        <dbReference type="ARBA" id="ARBA00022840"/>
    </source>
</evidence>
<keyword evidence="6 10" id="KW-0067">ATP-binding</keyword>
<dbReference type="PANTHER" id="PTHR43289">
    <property type="entry name" value="MITOGEN-ACTIVATED PROTEIN KINASE KINASE KINASE 20-RELATED"/>
    <property type="match status" value="1"/>
</dbReference>
<dbReference type="EMBL" id="AZAC01000001">
    <property type="protein sequence ID" value="KIX15931.1"/>
    <property type="molecule type" value="Genomic_DNA"/>
</dbReference>
<dbReference type="PANTHER" id="PTHR43289:SF34">
    <property type="entry name" value="SERINE_THREONINE-PROTEIN KINASE YBDM-RELATED"/>
    <property type="match status" value="1"/>
</dbReference>
<dbReference type="Gene3D" id="3.30.200.20">
    <property type="entry name" value="Phosphorylase Kinase, domain 1"/>
    <property type="match status" value="1"/>
</dbReference>
<keyword evidence="4 10" id="KW-0547">Nucleotide-binding</keyword>
<keyword evidence="5 15" id="KW-0418">Kinase</keyword>
<keyword evidence="11" id="KW-0175">Coiled coil</keyword>
<dbReference type="GO" id="GO:0005524">
    <property type="term" value="F:ATP binding"/>
    <property type="evidence" value="ECO:0007669"/>
    <property type="project" value="UniProtKB-UniRule"/>
</dbReference>
<evidence type="ECO:0000256" key="2">
    <source>
        <dbReference type="ARBA" id="ARBA00022527"/>
    </source>
</evidence>
<keyword evidence="13" id="KW-1133">Transmembrane helix</keyword>
<dbReference type="SUPFAM" id="SSF48452">
    <property type="entry name" value="TPR-like"/>
    <property type="match status" value="2"/>
</dbReference>
<feature type="binding site" evidence="10">
    <location>
        <position position="38"/>
    </location>
    <ligand>
        <name>ATP</name>
        <dbReference type="ChEBI" id="CHEBI:30616"/>
    </ligand>
</feature>
<comment type="caution">
    <text evidence="15">The sequence shown here is derived from an EMBL/GenBank/DDBJ whole genome shotgun (WGS) entry which is preliminary data.</text>
</comment>
<dbReference type="PROSITE" id="PS00108">
    <property type="entry name" value="PROTEIN_KINASE_ST"/>
    <property type="match status" value="1"/>
</dbReference>